<evidence type="ECO:0000313" key="1">
    <source>
        <dbReference type="EMBL" id="ETV87980.1"/>
    </source>
</evidence>
<gene>
    <name evidence="1" type="ORF">H257_01376</name>
</gene>
<name>W4H7G7_APHAT</name>
<protein>
    <recommendedName>
        <fullName evidence="2">CLASP N-terminal domain-containing protein</fullName>
    </recommendedName>
</protein>
<dbReference type="RefSeq" id="XP_009822843.1">
    <property type="nucleotide sequence ID" value="XM_009824541.1"/>
</dbReference>
<accession>W4H7G7</accession>
<dbReference type="OrthoDB" id="71285at2759"/>
<dbReference type="Gene3D" id="1.25.10.10">
    <property type="entry name" value="Leucine-rich Repeat Variant"/>
    <property type="match status" value="1"/>
</dbReference>
<sequence length="74" mass="7830">MSGTAFVPFANAVLPSLAQGLIAQQLTTVVTIWPKSELAEHCDDMLLLLTSAIQDHKAFVRVAAGEALCAFGET</sequence>
<reference evidence="1" key="1">
    <citation type="submission" date="2013-12" db="EMBL/GenBank/DDBJ databases">
        <title>The Genome Sequence of Aphanomyces astaci APO3.</title>
        <authorList>
            <consortium name="The Broad Institute Genomics Platform"/>
            <person name="Russ C."/>
            <person name="Tyler B."/>
            <person name="van West P."/>
            <person name="Dieguez-Uribeondo J."/>
            <person name="Young S.K."/>
            <person name="Zeng Q."/>
            <person name="Gargeya S."/>
            <person name="Fitzgerald M."/>
            <person name="Abouelleil A."/>
            <person name="Alvarado L."/>
            <person name="Chapman S.B."/>
            <person name="Gainer-Dewar J."/>
            <person name="Goldberg J."/>
            <person name="Griggs A."/>
            <person name="Gujja S."/>
            <person name="Hansen M."/>
            <person name="Howarth C."/>
            <person name="Imamovic A."/>
            <person name="Ireland A."/>
            <person name="Larimer J."/>
            <person name="McCowan C."/>
            <person name="Murphy C."/>
            <person name="Pearson M."/>
            <person name="Poon T.W."/>
            <person name="Priest M."/>
            <person name="Roberts A."/>
            <person name="Saif S."/>
            <person name="Shea T."/>
            <person name="Sykes S."/>
            <person name="Wortman J."/>
            <person name="Nusbaum C."/>
            <person name="Birren B."/>
        </authorList>
    </citation>
    <scope>NUCLEOTIDE SEQUENCE [LARGE SCALE GENOMIC DNA]</scope>
    <source>
        <strain evidence="1">APO3</strain>
    </source>
</reference>
<dbReference type="InterPro" id="IPR011989">
    <property type="entry name" value="ARM-like"/>
</dbReference>
<dbReference type="AlphaFoldDB" id="W4H7G7"/>
<proteinExistence type="predicted"/>
<evidence type="ECO:0008006" key="2">
    <source>
        <dbReference type="Google" id="ProtNLM"/>
    </source>
</evidence>
<dbReference type="GeneID" id="20803372"/>
<dbReference type="VEuPathDB" id="FungiDB:H257_01376"/>
<organism evidence="1">
    <name type="scientific">Aphanomyces astaci</name>
    <name type="common">Crayfish plague agent</name>
    <dbReference type="NCBI Taxonomy" id="112090"/>
    <lineage>
        <taxon>Eukaryota</taxon>
        <taxon>Sar</taxon>
        <taxon>Stramenopiles</taxon>
        <taxon>Oomycota</taxon>
        <taxon>Saprolegniomycetes</taxon>
        <taxon>Saprolegniales</taxon>
        <taxon>Verrucalvaceae</taxon>
        <taxon>Aphanomyces</taxon>
    </lineage>
</organism>
<dbReference type="EMBL" id="KI913115">
    <property type="protein sequence ID" value="ETV87980.1"/>
    <property type="molecule type" value="Genomic_DNA"/>
</dbReference>